<dbReference type="Proteomes" id="UP000775213">
    <property type="component" value="Unassembled WGS sequence"/>
</dbReference>
<reference evidence="2 3" key="1">
    <citation type="journal article" date="2021" name="Hortic Res">
        <title>Chromosome-scale assembly of the Dendrobium chrysotoxum genome enhances the understanding of orchid evolution.</title>
        <authorList>
            <person name="Zhang Y."/>
            <person name="Zhang G.Q."/>
            <person name="Zhang D."/>
            <person name="Liu X.D."/>
            <person name="Xu X.Y."/>
            <person name="Sun W.H."/>
            <person name="Yu X."/>
            <person name="Zhu X."/>
            <person name="Wang Z.W."/>
            <person name="Zhao X."/>
            <person name="Zhong W.Y."/>
            <person name="Chen H."/>
            <person name="Yin W.L."/>
            <person name="Huang T."/>
            <person name="Niu S.C."/>
            <person name="Liu Z.J."/>
        </authorList>
    </citation>
    <scope>NUCLEOTIDE SEQUENCE [LARGE SCALE GENOMIC DNA]</scope>
    <source>
        <strain evidence="2">Lindl</strain>
    </source>
</reference>
<accession>A0AAV7GQ51</accession>
<organism evidence="2 3">
    <name type="scientific">Dendrobium chrysotoxum</name>
    <name type="common">Orchid</name>
    <dbReference type="NCBI Taxonomy" id="161865"/>
    <lineage>
        <taxon>Eukaryota</taxon>
        <taxon>Viridiplantae</taxon>
        <taxon>Streptophyta</taxon>
        <taxon>Embryophyta</taxon>
        <taxon>Tracheophyta</taxon>
        <taxon>Spermatophyta</taxon>
        <taxon>Magnoliopsida</taxon>
        <taxon>Liliopsida</taxon>
        <taxon>Asparagales</taxon>
        <taxon>Orchidaceae</taxon>
        <taxon>Epidendroideae</taxon>
        <taxon>Malaxideae</taxon>
        <taxon>Dendrobiinae</taxon>
        <taxon>Dendrobium</taxon>
    </lineage>
</organism>
<protein>
    <submittedName>
        <fullName evidence="2">Uncharacterized protein</fullName>
    </submittedName>
</protein>
<evidence type="ECO:0000313" key="3">
    <source>
        <dbReference type="Proteomes" id="UP000775213"/>
    </source>
</evidence>
<keyword evidence="3" id="KW-1185">Reference proteome</keyword>
<feature type="region of interest" description="Disordered" evidence="1">
    <location>
        <begin position="51"/>
        <end position="71"/>
    </location>
</feature>
<dbReference type="EMBL" id="JAGFBR010000012">
    <property type="protein sequence ID" value="KAH0458472.1"/>
    <property type="molecule type" value="Genomic_DNA"/>
</dbReference>
<evidence type="ECO:0000256" key="1">
    <source>
        <dbReference type="SAM" id="MobiDB-lite"/>
    </source>
</evidence>
<evidence type="ECO:0000313" key="2">
    <source>
        <dbReference type="EMBL" id="KAH0458472.1"/>
    </source>
</evidence>
<proteinExistence type="predicted"/>
<sequence>MDGLDQVPIRLGGKTSQVGRGLELRRIRKENCPRRSPISLFSVKNRTLRALTAPHSQEMKPRRSSPSSFREIPQVPSHPLFASKKAPSQPALAEVSYRFPLLAWVTALAGALTYSDLADANSPFGIGASKNAKPLKIKRAWSSMENVKVLLNRPVRYRAGRISFGRLRGYTGDYNY</sequence>
<gene>
    <name evidence="2" type="ORF">IEQ34_013787</name>
</gene>
<dbReference type="AlphaFoldDB" id="A0AAV7GQ51"/>
<name>A0AAV7GQ51_DENCH</name>
<comment type="caution">
    <text evidence="2">The sequence shown here is derived from an EMBL/GenBank/DDBJ whole genome shotgun (WGS) entry which is preliminary data.</text>
</comment>